<dbReference type="PROSITE" id="PS50050">
    <property type="entry name" value="TNFR_NGFR_2"/>
    <property type="match status" value="3"/>
</dbReference>
<evidence type="ECO:0000256" key="16">
    <source>
        <dbReference type="ARBA" id="ARBA00023288"/>
    </source>
</evidence>
<evidence type="ECO:0000256" key="4">
    <source>
        <dbReference type="ARBA" id="ARBA00022475"/>
    </source>
</evidence>
<keyword evidence="12" id="KW-0564">Palmitate</keyword>
<feature type="repeat" description="TNFR-Cys" evidence="20">
    <location>
        <begin position="115"/>
        <end position="152"/>
    </location>
</feature>
<evidence type="ECO:0000256" key="14">
    <source>
        <dbReference type="ARBA" id="ARBA00023170"/>
    </source>
</evidence>
<evidence type="ECO:0000313" key="25">
    <source>
        <dbReference type="Proteomes" id="UP001623349"/>
    </source>
</evidence>
<evidence type="ECO:0000259" key="23">
    <source>
        <dbReference type="PROSITE" id="PS50050"/>
    </source>
</evidence>
<accession>A0ABQ0FSX8</accession>
<evidence type="ECO:0000256" key="19">
    <source>
        <dbReference type="ARBA" id="ARBA00032502"/>
    </source>
</evidence>
<comment type="caution">
    <text evidence="20">Lacks conserved residue(s) required for the propagation of feature annotation.</text>
</comment>
<dbReference type="Pfam" id="PF00020">
    <property type="entry name" value="TNFR_c6"/>
    <property type="match status" value="2"/>
</dbReference>
<name>A0ABQ0FSX8_APOSI</name>
<keyword evidence="9" id="KW-0112">Calmodulin-binding</keyword>
<keyword evidence="16" id="KW-0449">Lipoprotein</keyword>
<keyword evidence="7" id="KW-0732">Signal</keyword>
<feature type="domain" description="TNFR-Cys" evidence="23">
    <location>
        <begin position="71"/>
        <end position="114"/>
    </location>
</feature>
<evidence type="ECO:0000256" key="1">
    <source>
        <dbReference type="ARBA" id="ARBA00004251"/>
    </source>
</evidence>
<dbReference type="Pfam" id="PF00531">
    <property type="entry name" value="Death"/>
    <property type="match status" value="1"/>
</dbReference>
<evidence type="ECO:0000256" key="20">
    <source>
        <dbReference type="PROSITE-ProRule" id="PRU00206"/>
    </source>
</evidence>
<dbReference type="SMART" id="SM00208">
    <property type="entry name" value="TNFR"/>
    <property type="match status" value="3"/>
</dbReference>
<dbReference type="SUPFAM" id="SSF57586">
    <property type="entry name" value="TNF receptor-like"/>
    <property type="match status" value="2"/>
</dbReference>
<evidence type="ECO:0000256" key="2">
    <source>
        <dbReference type="ARBA" id="ARBA00004285"/>
    </source>
</evidence>
<evidence type="ECO:0000256" key="12">
    <source>
        <dbReference type="ARBA" id="ARBA00023139"/>
    </source>
</evidence>
<feature type="domain" description="TNFR-Cys" evidence="23">
    <location>
        <begin position="115"/>
        <end position="152"/>
    </location>
</feature>
<dbReference type="CDD" id="cd08316">
    <property type="entry name" value="Death_FAS_TNFRSF6"/>
    <property type="match status" value="1"/>
</dbReference>
<dbReference type="InterPro" id="IPR033999">
    <property type="entry name" value="TNFRSF6_N"/>
</dbReference>
<sequence>MVLAGSRLSVHTQGTDSIFQGLDLRRSVRETHNNCSEGLYQGGPFCCQPCQPGKRKVKDCTNNGDEPTCAPCIEGKEYMDKKHYSDKCRRCTFCDGGHGLEVETNCTQTQDTKCKCKPNFYCDSAGCEHCVHCALCEHGILEPCTPTSNTKCKNQSSRYHFLWLLIPVLAISFVIIYLKCWKRRRDDPESIIPSPESMPMNVSDVSLDEYISRIAEHMTIAQVRKFARENKIPESKIDEIKHNSVQDTAEEKIQLLQCWYQFHGKNGAYAALIRGLKKADCRAVIEKIQAMVREDRENPTSDIRNENEGQRLE</sequence>
<dbReference type="PANTHER" id="PTHR46874">
    <property type="entry name" value="TUMOR NECROSIS FACTOR RECEPTOR SUPERFAMILY MEMBER 6"/>
    <property type="match status" value="1"/>
</dbReference>
<reference evidence="24 25" key="1">
    <citation type="submission" date="2024-08" db="EMBL/GenBank/DDBJ databases">
        <title>The draft genome of Apodemus speciosus.</title>
        <authorList>
            <person name="Nabeshima K."/>
            <person name="Suzuki S."/>
            <person name="Onuma M."/>
        </authorList>
    </citation>
    <scope>NUCLEOTIDE SEQUENCE [LARGE SCALE GENOMIC DNA]</scope>
    <source>
        <strain evidence="24">IB14-021</strain>
    </source>
</reference>
<keyword evidence="8" id="KW-0677">Repeat</keyword>
<feature type="domain" description="Death" evidence="22">
    <location>
        <begin position="208"/>
        <end position="292"/>
    </location>
</feature>
<dbReference type="InterPro" id="IPR001368">
    <property type="entry name" value="TNFR/NGFR_Cys_rich_reg"/>
</dbReference>
<dbReference type="EMBL" id="BAAFST010000019">
    <property type="protein sequence ID" value="GAB1302344.1"/>
    <property type="molecule type" value="Genomic_DNA"/>
</dbReference>
<protein>
    <recommendedName>
        <fullName evidence="3">Tumor necrosis factor receptor superfamily member 6</fullName>
    </recommendedName>
    <alternativeName>
        <fullName evidence="18">Apo-1 antigen</fullName>
    </alternativeName>
    <alternativeName>
        <fullName evidence="19">Apoptosis-mediating surface antigen FAS</fullName>
    </alternativeName>
    <alternativeName>
        <fullName evidence="17">FASLG receptor</fullName>
    </alternativeName>
</protein>
<dbReference type="CDD" id="cd10579">
    <property type="entry name" value="TNFRSF6"/>
    <property type="match status" value="1"/>
</dbReference>
<keyword evidence="6" id="KW-0053">Apoptosis</keyword>
<keyword evidence="4" id="KW-1003">Cell membrane</keyword>
<evidence type="ECO:0000256" key="21">
    <source>
        <dbReference type="SAM" id="Phobius"/>
    </source>
</evidence>
<comment type="subcellular location">
    <subcellularLocation>
        <location evidence="1">Cell membrane</location>
        <topology evidence="1">Single-pass type I membrane protein</topology>
    </subcellularLocation>
    <subcellularLocation>
        <location evidence="2">Membrane raft</location>
    </subcellularLocation>
</comment>
<feature type="repeat" description="TNFR-Cys" evidence="20">
    <location>
        <begin position="34"/>
        <end position="69"/>
    </location>
</feature>
<evidence type="ECO:0000256" key="3">
    <source>
        <dbReference type="ARBA" id="ARBA00015761"/>
    </source>
</evidence>
<evidence type="ECO:0000256" key="11">
    <source>
        <dbReference type="ARBA" id="ARBA00023136"/>
    </source>
</evidence>
<proteinExistence type="predicted"/>
<evidence type="ECO:0000313" key="24">
    <source>
        <dbReference type="EMBL" id="GAB1302344.1"/>
    </source>
</evidence>
<feature type="transmembrane region" description="Helical" evidence="21">
    <location>
        <begin position="159"/>
        <end position="178"/>
    </location>
</feature>
<keyword evidence="15" id="KW-0325">Glycoprotein</keyword>
<evidence type="ECO:0000256" key="6">
    <source>
        <dbReference type="ARBA" id="ARBA00022703"/>
    </source>
</evidence>
<keyword evidence="5 21" id="KW-0812">Transmembrane</keyword>
<keyword evidence="14 24" id="KW-0675">Receptor</keyword>
<organism evidence="24 25">
    <name type="scientific">Apodemus speciosus</name>
    <name type="common">Large Japanese field mouse</name>
    <dbReference type="NCBI Taxonomy" id="105296"/>
    <lineage>
        <taxon>Eukaryota</taxon>
        <taxon>Metazoa</taxon>
        <taxon>Chordata</taxon>
        <taxon>Craniata</taxon>
        <taxon>Vertebrata</taxon>
        <taxon>Euteleostomi</taxon>
        <taxon>Mammalia</taxon>
        <taxon>Eutheria</taxon>
        <taxon>Euarchontoglires</taxon>
        <taxon>Glires</taxon>
        <taxon>Rodentia</taxon>
        <taxon>Myomorpha</taxon>
        <taxon>Muroidea</taxon>
        <taxon>Muridae</taxon>
        <taxon>Murinae</taxon>
        <taxon>Apodemus</taxon>
    </lineage>
</organism>
<keyword evidence="10 21" id="KW-1133">Transmembrane helix</keyword>
<evidence type="ECO:0000256" key="7">
    <source>
        <dbReference type="ARBA" id="ARBA00022729"/>
    </source>
</evidence>
<evidence type="ECO:0000256" key="18">
    <source>
        <dbReference type="ARBA" id="ARBA00032338"/>
    </source>
</evidence>
<evidence type="ECO:0000256" key="9">
    <source>
        <dbReference type="ARBA" id="ARBA00022860"/>
    </source>
</evidence>
<evidence type="ECO:0000256" key="8">
    <source>
        <dbReference type="ARBA" id="ARBA00022737"/>
    </source>
</evidence>
<gene>
    <name evidence="24" type="ORF">APTSU1_001758200</name>
</gene>
<evidence type="ECO:0000256" key="5">
    <source>
        <dbReference type="ARBA" id="ARBA00022692"/>
    </source>
</evidence>
<dbReference type="PRINTS" id="PR01680">
    <property type="entry name" value="TNFACTORR6"/>
</dbReference>
<dbReference type="PROSITE" id="PS50017">
    <property type="entry name" value="DEATH_DOMAIN"/>
    <property type="match status" value="1"/>
</dbReference>
<evidence type="ECO:0000256" key="17">
    <source>
        <dbReference type="ARBA" id="ARBA00030181"/>
    </source>
</evidence>
<dbReference type="Gene3D" id="2.10.50.10">
    <property type="entry name" value="Tumor Necrosis Factor Receptor, subunit A, domain 2"/>
    <property type="match status" value="2"/>
</dbReference>
<dbReference type="InterPro" id="IPR008063">
    <property type="entry name" value="Fas_rcpt"/>
</dbReference>
<evidence type="ECO:0000256" key="10">
    <source>
        <dbReference type="ARBA" id="ARBA00022989"/>
    </source>
</evidence>
<feature type="disulfide bond" evidence="20">
    <location>
        <begin position="47"/>
        <end position="60"/>
    </location>
</feature>
<dbReference type="InterPro" id="IPR033998">
    <property type="entry name" value="TNFRSF6_death"/>
</dbReference>
<evidence type="ECO:0000256" key="15">
    <source>
        <dbReference type="ARBA" id="ARBA00023180"/>
    </source>
</evidence>
<dbReference type="InterPro" id="IPR011029">
    <property type="entry name" value="DEATH-like_dom_sf"/>
</dbReference>
<dbReference type="SUPFAM" id="SSF47986">
    <property type="entry name" value="DEATH domain"/>
    <property type="match status" value="1"/>
</dbReference>
<comment type="caution">
    <text evidence="24">The sequence shown here is derived from an EMBL/GenBank/DDBJ whole genome shotgun (WGS) entry which is preliminary data.</text>
</comment>
<dbReference type="SMART" id="SM00005">
    <property type="entry name" value="DEATH"/>
    <property type="match status" value="1"/>
</dbReference>
<evidence type="ECO:0000256" key="13">
    <source>
        <dbReference type="ARBA" id="ARBA00023157"/>
    </source>
</evidence>
<dbReference type="InterPro" id="IPR000488">
    <property type="entry name" value="Death_dom"/>
</dbReference>
<feature type="domain" description="TNFR-Cys" evidence="23">
    <location>
        <begin position="34"/>
        <end position="69"/>
    </location>
</feature>
<dbReference type="Gene3D" id="1.10.533.10">
    <property type="entry name" value="Death Domain, Fas"/>
    <property type="match status" value="1"/>
</dbReference>
<feature type="repeat" description="TNFR-Cys" evidence="20">
    <location>
        <begin position="71"/>
        <end position="114"/>
    </location>
</feature>
<dbReference type="PANTHER" id="PTHR46874:SF1">
    <property type="entry name" value="TUMOR NECROSIS FACTOR RECEPTOR SUPERFAMILY MEMBER 6"/>
    <property type="match status" value="1"/>
</dbReference>
<dbReference type="Proteomes" id="UP001623349">
    <property type="component" value="Unassembled WGS sequence"/>
</dbReference>
<keyword evidence="25" id="KW-1185">Reference proteome</keyword>
<evidence type="ECO:0000259" key="22">
    <source>
        <dbReference type="PROSITE" id="PS50017"/>
    </source>
</evidence>
<keyword evidence="11 21" id="KW-0472">Membrane</keyword>
<keyword evidence="13 20" id="KW-1015">Disulfide bond</keyword>